<comment type="caution">
    <text evidence="2">The sequence shown here is derived from an EMBL/GenBank/DDBJ whole genome shotgun (WGS) entry which is preliminary data.</text>
</comment>
<reference evidence="3" key="1">
    <citation type="journal article" date="2023" name="Commun. Biol.">
        <title>Genome analysis of Parmales, the sister group of diatoms, reveals the evolutionary specialization of diatoms from phago-mixotrophs to photoautotrophs.</title>
        <authorList>
            <person name="Ban H."/>
            <person name="Sato S."/>
            <person name="Yoshikawa S."/>
            <person name="Yamada K."/>
            <person name="Nakamura Y."/>
            <person name="Ichinomiya M."/>
            <person name="Sato N."/>
            <person name="Blanc-Mathieu R."/>
            <person name="Endo H."/>
            <person name="Kuwata A."/>
            <person name="Ogata H."/>
        </authorList>
    </citation>
    <scope>NUCLEOTIDE SEQUENCE [LARGE SCALE GENOMIC DNA]</scope>
</reference>
<dbReference type="InterPro" id="IPR010736">
    <property type="entry name" value="SHIPPO-rpt"/>
</dbReference>
<evidence type="ECO:0000313" key="2">
    <source>
        <dbReference type="EMBL" id="GMI47031.1"/>
    </source>
</evidence>
<dbReference type="AlphaFoldDB" id="A0A9W7GLN9"/>
<accession>A0A9W7GLN9</accession>
<dbReference type="EMBL" id="BRYA01000323">
    <property type="protein sequence ID" value="GMI47031.1"/>
    <property type="molecule type" value="Genomic_DNA"/>
</dbReference>
<evidence type="ECO:0000256" key="1">
    <source>
        <dbReference type="SAM" id="MobiDB-lite"/>
    </source>
</evidence>
<feature type="compositionally biased region" description="Polar residues" evidence="1">
    <location>
        <begin position="405"/>
        <end position="419"/>
    </location>
</feature>
<keyword evidence="3" id="KW-1185">Reference proteome</keyword>
<organism evidence="2 3">
    <name type="scientific">Triparma columacea</name>
    <dbReference type="NCBI Taxonomy" id="722753"/>
    <lineage>
        <taxon>Eukaryota</taxon>
        <taxon>Sar</taxon>
        <taxon>Stramenopiles</taxon>
        <taxon>Ochrophyta</taxon>
        <taxon>Bolidophyceae</taxon>
        <taxon>Parmales</taxon>
        <taxon>Triparmaceae</taxon>
        <taxon>Triparma</taxon>
    </lineage>
</organism>
<gene>
    <name evidence="2" type="ORF">TrCOL_g1023</name>
</gene>
<evidence type="ECO:0000313" key="3">
    <source>
        <dbReference type="Proteomes" id="UP001165065"/>
    </source>
</evidence>
<sequence>MSSMINTSVRTLFTLNVCDSTPPSTKYSIPPTMGTAPNSAGPDGRQGGSKRDFGGWDVEDAKVIKGSLDTLGIKPTKRHTGNLDKWGLPPRFVASSTSDTNDKTIVRDRGRGFGVASRSDYGSYLDCGRGKEREPNSCTYNVDQGGIGGEELEGKIHGPLLEHERSNLTTQEKLDIKLYKPHHTAILTNQGKVARWKTQPNAMPKSGLGPGRYKPDRADGVVSTIRKVKGFSIGGGGDRPTVGGVQRLREGDVEDRFKYNKTEAFREGQNKTKKRLKGRYTAKEISSLATKPPVPGPGEYQPLTNCKGVREIAMNRNKADVAVESIVRNEGVDIKAWKTIAEEIGNASVLKGCKGYKSRGFGTDERWDTRFKRVGVSDEYIKGIKDAQDEVKRLDDEENRKTASHKSTFGHSPQFTLFNSTSTTPGPGSYTPSYPPLSQSQNIKLGHKVAILGGRGVDGEAVGDDDSFTTPGYFKVNVGEMCECKDEALGWRSCKVTGFDEIKTTYQVEFKDGGIEEGVPKGRLREFLGRVLIGKCLVHDTGDPGIDSAMASYRRAVDKRVLRGQLEDDVGVEDDLSVVSGMTVMNRNMFMSDDKPRFGDFVGHIRVTDEVREDMRKREGIKEMLERKKKRIPKMYDMSKTLDVIEGIQGLDEKDKELVREVRG</sequence>
<feature type="region of interest" description="Disordered" evidence="1">
    <location>
        <begin position="395"/>
        <end position="435"/>
    </location>
</feature>
<name>A0A9W7GLN9_9STRA</name>
<dbReference type="Proteomes" id="UP001165065">
    <property type="component" value="Unassembled WGS sequence"/>
</dbReference>
<protein>
    <submittedName>
        <fullName evidence="2">Uncharacterized protein</fullName>
    </submittedName>
</protein>
<proteinExistence type="predicted"/>
<dbReference type="OrthoDB" id="196979at2759"/>
<feature type="region of interest" description="Disordered" evidence="1">
    <location>
        <begin position="23"/>
        <end position="54"/>
    </location>
</feature>
<dbReference type="Pfam" id="PF07004">
    <property type="entry name" value="SHIPPO-rpt"/>
    <property type="match status" value="2"/>
</dbReference>
<feature type="compositionally biased region" description="Low complexity" evidence="1">
    <location>
        <begin position="420"/>
        <end position="432"/>
    </location>
</feature>